<feature type="domain" description="Calponin-homology (CH)" evidence="6">
    <location>
        <begin position="215"/>
        <end position="315"/>
    </location>
</feature>
<dbReference type="InterPro" id="IPR001715">
    <property type="entry name" value="CH_dom"/>
</dbReference>
<dbReference type="Proteomes" id="UP001186944">
    <property type="component" value="Unassembled WGS sequence"/>
</dbReference>
<dbReference type="SMART" id="SM00557">
    <property type="entry name" value="IG_FLMN"/>
    <property type="match status" value="7"/>
</dbReference>
<dbReference type="PROSITE" id="PS00019">
    <property type="entry name" value="ACTININ_1"/>
    <property type="match status" value="1"/>
</dbReference>
<evidence type="ECO:0000256" key="2">
    <source>
        <dbReference type="ARBA" id="ARBA00022737"/>
    </source>
</evidence>
<feature type="repeat" description="Filamin" evidence="4">
    <location>
        <begin position="645"/>
        <end position="724"/>
    </location>
</feature>
<dbReference type="EMBL" id="VSWD01000008">
    <property type="protein sequence ID" value="KAK3096080.1"/>
    <property type="molecule type" value="Genomic_DNA"/>
</dbReference>
<feature type="region of interest" description="Disordered" evidence="5">
    <location>
        <begin position="934"/>
        <end position="1068"/>
    </location>
</feature>
<comment type="caution">
    <text evidence="7">The sequence shown here is derived from an EMBL/GenBank/DDBJ whole genome shotgun (WGS) entry which is preliminary data.</text>
</comment>
<name>A0AA88YAI0_PINIB</name>
<dbReference type="PANTHER" id="PTHR38537">
    <property type="entry name" value="JITTERBUG, ISOFORM N"/>
    <property type="match status" value="1"/>
</dbReference>
<keyword evidence="2" id="KW-0677">Repeat</keyword>
<keyword evidence="3" id="KW-0009">Actin-binding</keyword>
<feature type="compositionally biased region" description="Low complexity" evidence="5">
    <location>
        <begin position="1045"/>
        <end position="1060"/>
    </location>
</feature>
<protein>
    <recommendedName>
        <fullName evidence="6">Calponin-homology (CH) domain-containing protein</fullName>
    </recommendedName>
</protein>
<feature type="repeat" description="Filamin" evidence="4">
    <location>
        <begin position="398"/>
        <end position="503"/>
    </location>
</feature>
<feature type="repeat" description="Filamin" evidence="4">
    <location>
        <begin position="1258"/>
        <end position="1346"/>
    </location>
</feature>
<evidence type="ECO:0000259" key="6">
    <source>
        <dbReference type="PROSITE" id="PS50021"/>
    </source>
</evidence>
<dbReference type="Gene3D" id="1.10.418.10">
    <property type="entry name" value="Calponin-like domain"/>
    <property type="match status" value="4"/>
</dbReference>
<dbReference type="SUPFAM" id="SSF47576">
    <property type="entry name" value="Calponin-homology domain, CH-domain"/>
    <property type="match status" value="2"/>
</dbReference>
<dbReference type="Pfam" id="PF00630">
    <property type="entry name" value="Filamin"/>
    <property type="match status" value="7"/>
</dbReference>
<feature type="repeat" description="Filamin" evidence="4">
    <location>
        <begin position="511"/>
        <end position="591"/>
    </location>
</feature>
<dbReference type="SUPFAM" id="SSF81296">
    <property type="entry name" value="E set domains"/>
    <property type="match status" value="7"/>
</dbReference>
<feature type="repeat" description="Filamin" evidence="4">
    <location>
        <begin position="812"/>
        <end position="913"/>
    </location>
</feature>
<dbReference type="GO" id="GO:0051015">
    <property type="term" value="F:actin filament binding"/>
    <property type="evidence" value="ECO:0007669"/>
    <property type="project" value="InterPro"/>
</dbReference>
<dbReference type="PANTHER" id="PTHR38537:SF16">
    <property type="entry name" value="CALPONIN-HOMOLOGY (CH) DOMAIN-CONTAINING PROTEIN"/>
    <property type="match status" value="1"/>
</dbReference>
<evidence type="ECO:0000256" key="4">
    <source>
        <dbReference type="PROSITE-ProRule" id="PRU00087"/>
    </source>
</evidence>
<dbReference type="CDD" id="cd21227">
    <property type="entry name" value="CH_jitterbug-like_rpt1"/>
    <property type="match status" value="1"/>
</dbReference>
<dbReference type="InterPro" id="IPR017868">
    <property type="entry name" value="Filamin/ABP280_repeat-like"/>
</dbReference>
<evidence type="ECO:0000313" key="8">
    <source>
        <dbReference type="Proteomes" id="UP001186944"/>
    </source>
</evidence>
<accession>A0AA88YAI0</accession>
<dbReference type="PROSITE" id="PS50194">
    <property type="entry name" value="FILAMIN_REPEAT"/>
    <property type="match status" value="8"/>
</dbReference>
<gene>
    <name evidence="7" type="ORF">FSP39_022879</name>
</gene>
<reference evidence="7" key="1">
    <citation type="submission" date="2019-08" db="EMBL/GenBank/DDBJ databases">
        <title>The improved chromosome-level genome for the pearl oyster Pinctada fucata martensii using PacBio sequencing and Hi-C.</title>
        <authorList>
            <person name="Zheng Z."/>
        </authorList>
    </citation>
    <scope>NUCLEOTIDE SEQUENCE</scope>
    <source>
        <strain evidence="7">ZZ-2019</strain>
        <tissue evidence="7">Adductor muscle</tissue>
    </source>
</reference>
<dbReference type="InterPro" id="IPR036872">
    <property type="entry name" value="CH_dom_sf"/>
</dbReference>
<keyword evidence="8" id="KW-1185">Reference proteome</keyword>
<evidence type="ECO:0000256" key="5">
    <source>
        <dbReference type="SAM" id="MobiDB-lite"/>
    </source>
</evidence>
<feature type="domain" description="Calponin-homology (CH)" evidence="6">
    <location>
        <begin position="22"/>
        <end position="128"/>
    </location>
</feature>
<dbReference type="Pfam" id="PF00307">
    <property type="entry name" value="CH"/>
    <property type="match status" value="2"/>
</dbReference>
<evidence type="ECO:0000313" key="7">
    <source>
        <dbReference type="EMBL" id="KAK3096080.1"/>
    </source>
</evidence>
<evidence type="ECO:0000256" key="1">
    <source>
        <dbReference type="ARBA" id="ARBA00009238"/>
    </source>
</evidence>
<dbReference type="FunFam" id="2.60.40.10:FF:001145">
    <property type="entry name" value="Jitterbug, isoform I"/>
    <property type="match status" value="1"/>
</dbReference>
<dbReference type="SMART" id="SM00033">
    <property type="entry name" value="CH"/>
    <property type="match status" value="3"/>
</dbReference>
<dbReference type="InterPro" id="IPR044801">
    <property type="entry name" value="Filamin"/>
</dbReference>
<dbReference type="InterPro" id="IPR001589">
    <property type="entry name" value="Actinin_actin-bd_CS"/>
</dbReference>
<dbReference type="Gene3D" id="2.60.40.10">
    <property type="entry name" value="Immunoglobulins"/>
    <property type="match status" value="8"/>
</dbReference>
<comment type="similarity">
    <text evidence="1">Belongs to the filamin family.</text>
</comment>
<dbReference type="PROSITE" id="PS50021">
    <property type="entry name" value="CH"/>
    <property type="match status" value="2"/>
</dbReference>
<dbReference type="PROSITE" id="PS00020">
    <property type="entry name" value="ACTININ_2"/>
    <property type="match status" value="1"/>
</dbReference>
<feature type="repeat" description="Filamin" evidence="4">
    <location>
        <begin position="731"/>
        <end position="814"/>
    </location>
</feature>
<dbReference type="InterPro" id="IPR013783">
    <property type="entry name" value="Ig-like_fold"/>
</dbReference>
<proteinExistence type="inferred from homology"/>
<sequence length="1383" mass="153741">MEFILNDYPTTLAPTSRVQWITIQKNTFTNWVNEQIKTKGVQIHDLRTDLTDGLLLVALVESLQRRRVRGSVVSQPSNQYEKLQNLNIALDAMASDNIRIVNIGSADITEGNVKLILALVWQLILRYQIGLSNIQHKAWMLVWVQAVIPECKVTNFTTDWNSGKALQENNCRNGMKIARQQFGIPLILRPEHLSSPDLDEFSFITYLSYFMKVGAPGYNATLQCIQPLVRNAPVFNFTTDWNDGRLLCELVNNLGGDFKEWRDSTVSNVQRLQDGIDRAKRLGVKPLLTAADIAEEDSEHLGVMAYASRFINIKPQAMSAFSKYEPDKVILYEEKRHTSTIPRHITSTKTMTKESTYKIMTSVDNTPMENSNKRHVVNVVTNGPINGSLSSLDDIDMDSNANLKYSLVRTPSLRRSKRESIDPSNGVKIDTYSVGVILSTTSHEMVSKDEVKVEAESPSGRIIKMTGDGYYNAQFAPDEIGVWRVTMHARGKFIDTCPVDVCDPSQVKVLGLKGGVSGRAIKFKVDCTRAGNGELEVVVKNKNNITPCFITKTETKGLYNVHFTPYSSGVYKISVSFSKAEIRDDDYLLGSDSDGMHRRALFSTSIKPEFDHFVIKSTCDWQIDYVTGGPFEVMVSDTLDISVYSMQDGTVCNRPHLIVDCTKAPDGDLEAEVTHNFQKFPAEIEKTKPDTYRVSFRPRGRGTYRIWLTYAGTVVKGSPFIQEIDELISPKATGEGLKRGAVDQPASFNVDARGFPGDLHIDIKGPHYPIRCSTRTEDDGTVTITYIPEEPGPHEIHIKLDGRPIQHSPFHPKIVDPTKIRVSGGWRPLLDENERIPLIVNKEKQIPFDASEAGPGELTAEVHGPSYKVPTAIDSRTGGKHILIFTPQEEGKHYIDVSWEGHPLPKTPYLGYATRLPEGQIPQTVFQPVIITRSPEPRQDEPDAPMIISTRSPQRVASPKITVRNIYSGPRRAPSDVSSTGRPPTSPVRISVQRAGSDIGIGTPVSGQRMYLPKRTDSQRSSTTSPSDTDKQHSPHRITIVPAQSPGSGPRSPSSNRPNSMEPDPTKVILSGKGLKEAFLDRPATFKVDGKHAEPGRPAATLKGVHNEVLVIVDKIGPEQYRCTYTPDQPGAYLLDITWNKRPLKCCPFKVNVHKPAYPHMVHVTGDPLSHGIVGRDIKLQIDPRNAGKGELTVDCMGPHGQIIPVHLADNFDGTQSVKIKPVEPGRHILNIRYGGDHVMGSPYAIDIKTQRGPNYPVKVYGPGVEDGILPDFESHFMVDARGAGAGELHVSIMGPKGAFQVEMHRTSQKDKLFHCRYNPVEPGMYTVNVLWSGNHVEGSPYKVNLATSRQQLDDMVMERRTSLSSSRHSRKPISGTEESIMY</sequence>
<evidence type="ECO:0000256" key="3">
    <source>
        <dbReference type="ARBA" id="ARBA00023203"/>
    </source>
</evidence>
<dbReference type="GO" id="GO:0030036">
    <property type="term" value="P:actin cytoskeleton organization"/>
    <property type="evidence" value="ECO:0007669"/>
    <property type="project" value="InterPro"/>
</dbReference>
<dbReference type="InterPro" id="IPR014756">
    <property type="entry name" value="Ig_E-set"/>
</dbReference>
<feature type="repeat" description="Filamin" evidence="4">
    <location>
        <begin position="1060"/>
        <end position="1153"/>
    </location>
</feature>
<organism evidence="7 8">
    <name type="scientific">Pinctada imbricata</name>
    <name type="common">Atlantic pearl-oyster</name>
    <name type="synonym">Pinctada martensii</name>
    <dbReference type="NCBI Taxonomy" id="66713"/>
    <lineage>
        <taxon>Eukaryota</taxon>
        <taxon>Metazoa</taxon>
        <taxon>Spiralia</taxon>
        <taxon>Lophotrochozoa</taxon>
        <taxon>Mollusca</taxon>
        <taxon>Bivalvia</taxon>
        <taxon>Autobranchia</taxon>
        <taxon>Pteriomorphia</taxon>
        <taxon>Pterioida</taxon>
        <taxon>Pterioidea</taxon>
        <taxon>Pteriidae</taxon>
        <taxon>Pinctada</taxon>
    </lineage>
</organism>
<dbReference type="InterPro" id="IPR001298">
    <property type="entry name" value="Filamin/ABP280_rpt"/>
</dbReference>
<feature type="region of interest" description="Disordered" evidence="5">
    <location>
        <begin position="1360"/>
        <end position="1383"/>
    </location>
</feature>
<feature type="repeat" description="Filamin" evidence="4">
    <location>
        <begin position="1154"/>
        <end position="1248"/>
    </location>
</feature>